<dbReference type="GO" id="GO:0003684">
    <property type="term" value="F:damaged DNA binding"/>
    <property type="evidence" value="ECO:0007669"/>
    <property type="project" value="InterPro"/>
</dbReference>
<dbReference type="Pfam" id="PF00817">
    <property type="entry name" value="IMS"/>
    <property type="match status" value="1"/>
</dbReference>
<dbReference type="Gene3D" id="3.30.70.270">
    <property type="match status" value="1"/>
</dbReference>
<feature type="site" description="Substrate discrimination" evidence="10">
    <location>
        <position position="16"/>
    </location>
</feature>
<keyword evidence="5 10" id="KW-0479">Metal-binding</keyword>
<dbReference type="Gene3D" id="3.30.1490.100">
    <property type="entry name" value="DNA polymerase, Y-family, little finger domain"/>
    <property type="match status" value="1"/>
</dbReference>
<dbReference type="PROSITE" id="PS50173">
    <property type="entry name" value="UMUC"/>
    <property type="match status" value="1"/>
</dbReference>
<evidence type="ECO:0000256" key="2">
    <source>
        <dbReference type="ARBA" id="ARBA00022457"/>
    </source>
</evidence>
<dbReference type="FunFam" id="3.40.1170.60:FF:000003">
    <property type="entry name" value="DNA polymerase eta"/>
    <property type="match status" value="1"/>
</dbReference>
<accession>A0A8J2ZUZ9</accession>
<sequence length="396" mass="45937">MNQSRVIFHIDMNSFYASVEMARHPELRGKPLAIAGKVEDRRGIVVTSSYEARAHGVKTTMQVWEARRKCPQLIVKTPDFDLYRKVSRQLFDLLRTYTEKVEKVSVDEGYMDVTALASRHHPVKLAQEIQQQVFHHLQLPSSIGIAPNKFMAKMASDMKKPMGITILRKREMNQTLWPLPVDEMHGVGQKTAEKLKKIGLQTIGDIAHYPKPAFIEQFGKYGEKLHDRANGIDEREVDPQSEHEFKSISQSITLPKDLTEEEEVQPVLRRLAARLERKLKEKKSMSYQLSLSIRYNNWRNVTRVQSVQQPLQTEEEIYQRAIAIFYQHWNGQPIRLLGITVQSLEPMNKATKQLDLFTYEKDAQKEPLYDTLYSLEKKFGPSAIHLGWKEDPRDQK</sequence>
<dbReference type="Proteomes" id="UP000656813">
    <property type="component" value="Unassembled WGS sequence"/>
</dbReference>
<keyword evidence="8 10" id="KW-0239">DNA-directed DNA polymerase</keyword>
<comment type="similarity">
    <text evidence="1 10">Belongs to the DNA polymerase type-Y family.</text>
</comment>
<dbReference type="InterPro" id="IPR017961">
    <property type="entry name" value="DNA_pol_Y-fam_little_finger"/>
</dbReference>
<feature type="binding site" evidence="10">
    <location>
        <position position="107"/>
    </location>
    <ligand>
        <name>Mg(2+)</name>
        <dbReference type="ChEBI" id="CHEBI:18420"/>
    </ligand>
</feature>
<keyword evidence="9 10" id="KW-0234">DNA repair</keyword>
<keyword evidence="3 10" id="KW-0808">Transferase</keyword>
<dbReference type="GO" id="GO:0005829">
    <property type="term" value="C:cytosol"/>
    <property type="evidence" value="ECO:0007669"/>
    <property type="project" value="TreeGrafter"/>
</dbReference>
<dbReference type="InterPro" id="IPR043128">
    <property type="entry name" value="Rev_trsase/Diguanyl_cyclase"/>
</dbReference>
<evidence type="ECO:0000313" key="12">
    <source>
        <dbReference type="EMBL" id="GGH79422.1"/>
    </source>
</evidence>
<protein>
    <recommendedName>
        <fullName evidence="10">DNA polymerase IV</fullName>
        <shortName evidence="10">Pol IV</shortName>
        <ecNumber evidence="10">2.7.7.7</ecNumber>
    </recommendedName>
</protein>
<dbReference type="InterPro" id="IPR043502">
    <property type="entry name" value="DNA/RNA_pol_sf"/>
</dbReference>
<organism evidence="12 13">
    <name type="scientific">Pullulanibacillus pueri</name>
    <dbReference type="NCBI Taxonomy" id="1437324"/>
    <lineage>
        <taxon>Bacteria</taxon>
        <taxon>Bacillati</taxon>
        <taxon>Bacillota</taxon>
        <taxon>Bacilli</taxon>
        <taxon>Bacillales</taxon>
        <taxon>Sporolactobacillaceae</taxon>
        <taxon>Pullulanibacillus</taxon>
    </lineage>
</organism>
<dbReference type="Gene3D" id="1.10.150.20">
    <property type="entry name" value="5' to 3' exonuclease, C-terminal subdomain"/>
    <property type="match status" value="1"/>
</dbReference>
<dbReference type="GO" id="GO:0042276">
    <property type="term" value="P:error-prone translesion synthesis"/>
    <property type="evidence" value="ECO:0007669"/>
    <property type="project" value="TreeGrafter"/>
</dbReference>
<dbReference type="CDD" id="cd03586">
    <property type="entry name" value="PolY_Pol_IV_kappa"/>
    <property type="match status" value="1"/>
</dbReference>
<dbReference type="GO" id="GO:0006261">
    <property type="term" value="P:DNA-templated DNA replication"/>
    <property type="evidence" value="ECO:0007669"/>
    <property type="project" value="UniProtKB-UniRule"/>
</dbReference>
<dbReference type="SUPFAM" id="SSF56672">
    <property type="entry name" value="DNA/RNA polymerases"/>
    <property type="match status" value="1"/>
</dbReference>
<proteinExistence type="inferred from homology"/>
<feature type="binding site" evidence="10">
    <location>
        <position position="11"/>
    </location>
    <ligand>
        <name>Mg(2+)</name>
        <dbReference type="ChEBI" id="CHEBI:18420"/>
    </ligand>
</feature>
<dbReference type="InterPro" id="IPR024728">
    <property type="entry name" value="PolY_HhH_motif"/>
</dbReference>
<keyword evidence="2 10" id="KW-0515">Mutator protein</keyword>
<evidence type="ECO:0000256" key="10">
    <source>
        <dbReference type="HAMAP-Rule" id="MF_01113"/>
    </source>
</evidence>
<keyword evidence="13" id="KW-1185">Reference proteome</keyword>
<comment type="function">
    <text evidence="10">Poorly processive, error-prone DNA polymerase involved in untargeted mutagenesis. Copies undamaged DNA at stalled replication forks, which arise in vivo from mismatched or misaligned primer ends. These misaligned primers can be extended by PolIV. Exhibits no 3'-5' exonuclease (proofreading) activity. May be involved in translesional synthesis, in conjunction with the beta clamp from PolIII.</text>
</comment>
<dbReference type="Pfam" id="PF11798">
    <property type="entry name" value="IMS_HHH"/>
    <property type="match status" value="1"/>
</dbReference>
<keyword evidence="10" id="KW-0963">Cytoplasm</keyword>
<evidence type="ECO:0000256" key="7">
    <source>
        <dbReference type="ARBA" id="ARBA00022842"/>
    </source>
</evidence>
<dbReference type="GO" id="GO:0003887">
    <property type="term" value="F:DNA-directed DNA polymerase activity"/>
    <property type="evidence" value="ECO:0007669"/>
    <property type="project" value="UniProtKB-UniRule"/>
</dbReference>
<feature type="domain" description="UmuC" evidence="11">
    <location>
        <begin position="7"/>
        <end position="188"/>
    </location>
</feature>
<evidence type="ECO:0000313" key="13">
    <source>
        <dbReference type="Proteomes" id="UP000656813"/>
    </source>
</evidence>
<keyword evidence="4 10" id="KW-0548">Nucleotidyltransferase</keyword>
<keyword evidence="6 10" id="KW-0227">DNA damage</keyword>
<comment type="cofactor">
    <cofactor evidence="10">
        <name>Mg(2+)</name>
        <dbReference type="ChEBI" id="CHEBI:18420"/>
    </cofactor>
    <text evidence="10">Binds 2 magnesium ions per subunit.</text>
</comment>
<dbReference type="GO" id="GO:0006281">
    <property type="term" value="P:DNA repair"/>
    <property type="evidence" value="ECO:0007669"/>
    <property type="project" value="UniProtKB-UniRule"/>
</dbReference>
<dbReference type="EC" id="2.7.7.7" evidence="10"/>
<feature type="active site" evidence="10">
    <location>
        <position position="108"/>
    </location>
</feature>
<dbReference type="Gene3D" id="3.40.1170.60">
    <property type="match status" value="1"/>
</dbReference>
<reference evidence="12" key="1">
    <citation type="journal article" date="2014" name="Int. J. Syst. Evol. Microbiol.">
        <title>Complete genome sequence of Corynebacterium casei LMG S-19264T (=DSM 44701T), isolated from a smear-ripened cheese.</title>
        <authorList>
            <consortium name="US DOE Joint Genome Institute (JGI-PGF)"/>
            <person name="Walter F."/>
            <person name="Albersmeier A."/>
            <person name="Kalinowski J."/>
            <person name="Ruckert C."/>
        </authorList>
    </citation>
    <scope>NUCLEOTIDE SEQUENCE</scope>
    <source>
        <strain evidence="12">CGMCC 1.12777</strain>
    </source>
</reference>
<dbReference type="Pfam" id="PF11799">
    <property type="entry name" value="IMS_C"/>
    <property type="match status" value="1"/>
</dbReference>
<dbReference type="PANTHER" id="PTHR11076:SF33">
    <property type="entry name" value="DNA POLYMERASE KAPPA"/>
    <property type="match status" value="1"/>
</dbReference>
<evidence type="ECO:0000256" key="9">
    <source>
        <dbReference type="ARBA" id="ARBA00023204"/>
    </source>
</evidence>
<dbReference type="InterPro" id="IPR036775">
    <property type="entry name" value="DNA_pol_Y-fam_lit_finger_sf"/>
</dbReference>
<reference evidence="12" key="2">
    <citation type="submission" date="2020-09" db="EMBL/GenBank/DDBJ databases">
        <authorList>
            <person name="Sun Q."/>
            <person name="Zhou Y."/>
        </authorList>
    </citation>
    <scope>NUCLEOTIDE SEQUENCE</scope>
    <source>
        <strain evidence="12">CGMCC 1.12777</strain>
    </source>
</reference>
<comment type="catalytic activity">
    <reaction evidence="10">
        <text>DNA(n) + a 2'-deoxyribonucleoside 5'-triphosphate = DNA(n+1) + diphosphate</text>
        <dbReference type="Rhea" id="RHEA:22508"/>
        <dbReference type="Rhea" id="RHEA-COMP:17339"/>
        <dbReference type="Rhea" id="RHEA-COMP:17340"/>
        <dbReference type="ChEBI" id="CHEBI:33019"/>
        <dbReference type="ChEBI" id="CHEBI:61560"/>
        <dbReference type="ChEBI" id="CHEBI:173112"/>
        <dbReference type="EC" id="2.7.7.7"/>
    </reaction>
</comment>
<keyword evidence="10" id="KW-0238">DNA-binding</keyword>
<evidence type="ECO:0000256" key="5">
    <source>
        <dbReference type="ARBA" id="ARBA00022723"/>
    </source>
</evidence>
<dbReference type="HAMAP" id="MF_01113">
    <property type="entry name" value="DNApol_IV"/>
    <property type="match status" value="1"/>
</dbReference>
<evidence type="ECO:0000259" key="11">
    <source>
        <dbReference type="PROSITE" id="PS50173"/>
    </source>
</evidence>
<dbReference type="AlphaFoldDB" id="A0A8J2ZUZ9"/>
<dbReference type="InterPro" id="IPR050116">
    <property type="entry name" value="DNA_polymerase-Y"/>
</dbReference>
<keyword evidence="7 10" id="KW-0460">Magnesium</keyword>
<gene>
    <name evidence="12" type="primary">dinB1</name>
    <name evidence="10" type="synonym">dinB</name>
    <name evidence="12" type="ORF">GCM10007096_14320</name>
</gene>
<dbReference type="GO" id="GO:0009432">
    <property type="term" value="P:SOS response"/>
    <property type="evidence" value="ECO:0007669"/>
    <property type="project" value="TreeGrafter"/>
</dbReference>
<dbReference type="GO" id="GO:0000287">
    <property type="term" value="F:magnesium ion binding"/>
    <property type="evidence" value="ECO:0007669"/>
    <property type="project" value="UniProtKB-UniRule"/>
</dbReference>
<evidence type="ECO:0000256" key="4">
    <source>
        <dbReference type="ARBA" id="ARBA00022695"/>
    </source>
</evidence>
<evidence type="ECO:0000256" key="1">
    <source>
        <dbReference type="ARBA" id="ARBA00010945"/>
    </source>
</evidence>
<comment type="subunit">
    <text evidence="10">Monomer.</text>
</comment>
<dbReference type="EMBL" id="BMFV01000008">
    <property type="protein sequence ID" value="GGH79422.1"/>
    <property type="molecule type" value="Genomic_DNA"/>
</dbReference>
<dbReference type="InterPro" id="IPR022880">
    <property type="entry name" value="DNApol_IV"/>
</dbReference>
<name>A0A8J2ZUZ9_9BACL</name>
<dbReference type="NCBIfam" id="NF002677">
    <property type="entry name" value="PRK02406.1"/>
    <property type="match status" value="1"/>
</dbReference>
<dbReference type="SUPFAM" id="SSF100879">
    <property type="entry name" value="Lesion bypass DNA polymerase (Y-family), little finger domain"/>
    <property type="match status" value="1"/>
</dbReference>
<evidence type="ECO:0000256" key="3">
    <source>
        <dbReference type="ARBA" id="ARBA00022679"/>
    </source>
</evidence>
<evidence type="ECO:0000256" key="6">
    <source>
        <dbReference type="ARBA" id="ARBA00022763"/>
    </source>
</evidence>
<dbReference type="NCBIfam" id="NF002492">
    <property type="entry name" value="PRK01810.1"/>
    <property type="match status" value="1"/>
</dbReference>
<comment type="caution">
    <text evidence="12">The sequence shown here is derived from an EMBL/GenBank/DDBJ whole genome shotgun (WGS) entry which is preliminary data.</text>
</comment>
<evidence type="ECO:0000256" key="8">
    <source>
        <dbReference type="ARBA" id="ARBA00022932"/>
    </source>
</evidence>
<dbReference type="InterPro" id="IPR001126">
    <property type="entry name" value="UmuC"/>
</dbReference>
<dbReference type="PANTHER" id="PTHR11076">
    <property type="entry name" value="DNA REPAIR POLYMERASE UMUC / TRANSFERASE FAMILY MEMBER"/>
    <property type="match status" value="1"/>
</dbReference>
<dbReference type="RefSeq" id="WP_229745452.1">
    <property type="nucleotide sequence ID" value="NZ_BMFV01000008.1"/>
</dbReference>
<comment type="subcellular location">
    <subcellularLocation>
        <location evidence="10">Cytoplasm</location>
    </subcellularLocation>
</comment>
<keyword evidence="10" id="KW-0235">DNA replication</keyword>